<keyword evidence="5" id="KW-0539">Nucleus</keyword>
<keyword evidence="3 7" id="KW-1133">Transmembrane helix</keyword>
<evidence type="ECO:0000256" key="6">
    <source>
        <dbReference type="ARBA" id="ARBA00034303"/>
    </source>
</evidence>
<dbReference type="OrthoDB" id="77878at2759"/>
<dbReference type="AlphaFoldDB" id="A0A550CQL0"/>
<evidence type="ECO:0000256" key="1">
    <source>
        <dbReference type="ARBA" id="ARBA00007387"/>
    </source>
</evidence>
<proteinExistence type="inferred from homology"/>
<comment type="similarity">
    <text evidence="1">Belongs to the TMEM53 family.</text>
</comment>
<evidence type="ECO:0008006" key="10">
    <source>
        <dbReference type="Google" id="ProtNLM"/>
    </source>
</evidence>
<dbReference type="SUPFAM" id="SSF53474">
    <property type="entry name" value="alpha/beta-Hydrolases"/>
    <property type="match status" value="1"/>
</dbReference>
<comment type="subcellular location">
    <subcellularLocation>
        <location evidence="6">Nucleus outer membrane</location>
        <topology evidence="6">Single-pass membrane protein</topology>
    </subcellularLocation>
</comment>
<accession>A0A550CQL0</accession>
<protein>
    <recommendedName>
        <fullName evidence="10">Indole-diterpene biosynthesis protein PaxU</fullName>
    </recommendedName>
</protein>
<dbReference type="PANTHER" id="PTHR12265">
    <property type="entry name" value="TRANSMEMBRANE PROTEIN 53"/>
    <property type="match status" value="1"/>
</dbReference>
<keyword evidence="4 7" id="KW-0472">Membrane</keyword>
<feature type="transmembrane region" description="Helical" evidence="7">
    <location>
        <begin position="170"/>
        <end position="193"/>
    </location>
</feature>
<dbReference type="Proteomes" id="UP000320762">
    <property type="component" value="Unassembled WGS sequence"/>
</dbReference>
<evidence type="ECO:0000313" key="9">
    <source>
        <dbReference type="Proteomes" id="UP000320762"/>
    </source>
</evidence>
<dbReference type="InterPro" id="IPR008547">
    <property type="entry name" value="DUF829_TMEM53"/>
</dbReference>
<evidence type="ECO:0000256" key="7">
    <source>
        <dbReference type="SAM" id="Phobius"/>
    </source>
</evidence>
<gene>
    <name evidence="8" type="ORF">BD626DRAFT_484692</name>
</gene>
<evidence type="ECO:0000313" key="8">
    <source>
        <dbReference type="EMBL" id="TRM67077.1"/>
    </source>
</evidence>
<evidence type="ECO:0000256" key="3">
    <source>
        <dbReference type="ARBA" id="ARBA00022989"/>
    </source>
</evidence>
<dbReference type="GO" id="GO:0005640">
    <property type="term" value="C:nuclear outer membrane"/>
    <property type="evidence" value="ECO:0007669"/>
    <property type="project" value="UniProtKB-SubCell"/>
</dbReference>
<organism evidence="8 9">
    <name type="scientific">Schizophyllum amplum</name>
    <dbReference type="NCBI Taxonomy" id="97359"/>
    <lineage>
        <taxon>Eukaryota</taxon>
        <taxon>Fungi</taxon>
        <taxon>Dikarya</taxon>
        <taxon>Basidiomycota</taxon>
        <taxon>Agaricomycotina</taxon>
        <taxon>Agaricomycetes</taxon>
        <taxon>Agaricomycetidae</taxon>
        <taxon>Agaricales</taxon>
        <taxon>Schizophyllaceae</taxon>
        <taxon>Schizophyllum</taxon>
    </lineage>
</organism>
<evidence type="ECO:0000256" key="4">
    <source>
        <dbReference type="ARBA" id="ARBA00023136"/>
    </source>
</evidence>
<comment type="caution">
    <text evidence="8">The sequence shown here is derived from an EMBL/GenBank/DDBJ whole genome shotgun (WGS) entry which is preliminary data.</text>
</comment>
<dbReference type="InterPro" id="IPR029058">
    <property type="entry name" value="AB_hydrolase_fold"/>
</dbReference>
<evidence type="ECO:0000256" key="5">
    <source>
        <dbReference type="ARBA" id="ARBA00023242"/>
    </source>
</evidence>
<dbReference type="EMBL" id="VDMD01000003">
    <property type="protein sequence ID" value="TRM67077.1"/>
    <property type="molecule type" value="Genomic_DNA"/>
</dbReference>
<keyword evidence="9" id="KW-1185">Reference proteome</keyword>
<sequence length="285" mass="31331">MTETLLFTKIAKDIWLSHGGSPAQKVIGDSSDPDLIIVCGWMGAKLPHLHKYSNVYRSWYPNATILLIQSEPVFFFTPRSLCERALIPAAEAIEAFTAKDPNGRPRILAHSFSNGGSSQLCTLGALLRARKRAPSAAAAALIVDSAPATGDLSSAIRAFAGLIRNPAARWAMSALVGVFWFVNMYLLSALCGVRPLGEHLKARLLQPDVLPWMSGETERLYVYSRTDELVGWKEVEGHVRKVREAGLRVREMVLDESPHVAHARTDPERYWGAAKALWADASRTA</sequence>
<dbReference type="PANTHER" id="PTHR12265:SF30">
    <property type="entry name" value="TRANSMEMBRANE PROTEIN 53"/>
    <property type="match status" value="1"/>
</dbReference>
<reference evidence="8 9" key="1">
    <citation type="journal article" date="2019" name="New Phytol.">
        <title>Comparative genomics reveals unique wood-decay strategies and fruiting body development in the Schizophyllaceae.</title>
        <authorList>
            <person name="Almasi E."/>
            <person name="Sahu N."/>
            <person name="Krizsan K."/>
            <person name="Balint B."/>
            <person name="Kovacs G.M."/>
            <person name="Kiss B."/>
            <person name="Cseklye J."/>
            <person name="Drula E."/>
            <person name="Henrissat B."/>
            <person name="Nagy I."/>
            <person name="Chovatia M."/>
            <person name="Adam C."/>
            <person name="LaButti K."/>
            <person name="Lipzen A."/>
            <person name="Riley R."/>
            <person name="Grigoriev I.V."/>
            <person name="Nagy L.G."/>
        </authorList>
    </citation>
    <scope>NUCLEOTIDE SEQUENCE [LARGE SCALE GENOMIC DNA]</scope>
    <source>
        <strain evidence="8 9">NL-1724</strain>
    </source>
</reference>
<dbReference type="Pfam" id="PF05705">
    <property type="entry name" value="DUF829"/>
    <property type="match status" value="1"/>
</dbReference>
<evidence type="ECO:0000256" key="2">
    <source>
        <dbReference type="ARBA" id="ARBA00022692"/>
    </source>
</evidence>
<keyword evidence="2 7" id="KW-0812">Transmembrane</keyword>
<name>A0A550CQL0_9AGAR</name>